<name>A0AAV2AGC7_9ARAC</name>
<reference evidence="1 2" key="1">
    <citation type="submission" date="2024-04" db="EMBL/GenBank/DDBJ databases">
        <authorList>
            <person name="Rising A."/>
            <person name="Reimegard J."/>
            <person name="Sonavane S."/>
            <person name="Akerstrom W."/>
            <person name="Nylinder S."/>
            <person name="Hedman E."/>
            <person name="Kallberg Y."/>
        </authorList>
    </citation>
    <scope>NUCLEOTIDE SEQUENCE [LARGE SCALE GENOMIC DNA]</scope>
</reference>
<organism evidence="1 2">
    <name type="scientific">Larinioides sclopetarius</name>
    <dbReference type="NCBI Taxonomy" id="280406"/>
    <lineage>
        <taxon>Eukaryota</taxon>
        <taxon>Metazoa</taxon>
        <taxon>Ecdysozoa</taxon>
        <taxon>Arthropoda</taxon>
        <taxon>Chelicerata</taxon>
        <taxon>Arachnida</taxon>
        <taxon>Araneae</taxon>
        <taxon>Araneomorphae</taxon>
        <taxon>Entelegynae</taxon>
        <taxon>Araneoidea</taxon>
        <taxon>Araneidae</taxon>
        <taxon>Larinioides</taxon>
    </lineage>
</organism>
<feature type="non-terminal residue" evidence="1">
    <location>
        <position position="1"/>
    </location>
</feature>
<dbReference type="EMBL" id="CAXIEN010000164">
    <property type="protein sequence ID" value="CAL1283089.1"/>
    <property type="molecule type" value="Genomic_DNA"/>
</dbReference>
<evidence type="ECO:0000313" key="2">
    <source>
        <dbReference type="Proteomes" id="UP001497382"/>
    </source>
</evidence>
<dbReference type="Proteomes" id="UP001497382">
    <property type="component" value="Unassembled WGS sequence"/>
</dbReference>
<accession>A0AAV2AGC7</accession>
<gene>
    <name evidence="1" type="ORF">LARSCL_LOCUS12394</name>
</gene>
<evidence type="ECO:0000313" key="1">
    <source>
        <dbReference type="EMBL" id="CAL1283089.1"/>
    </source>
</evidence>
<sequence>VQPDSNKEEKREKLIKAFKDTLERFDSSGSGKKLEAHFFLWIKL</sequence>
<proteinExistence type="predicted"/>
<comment type="caution">
    <text evidence="1">The sequence shown here is derived from an EMBL/GenBank/DDBJ whole genome shotgun (WGS) entry which is preliminary data.</text>
</comment>
<dbReference type="AlphaFoldDB" id="A0AAV2AGC7"/>
<keyword evidence="2" id="KW-1185">Reference proteome</keyword>
<protein>
    <submittedName>
        <fullName evidence="1">Uncharacterized protein</fullName>
    </submittedName>
</protein>